<gene>
    <name evidence="3" type="ORF">EV685_1863</name>
</gene>
<comment type="similarity">
    <text evidence="1">Belongs to the bacterial sugar transferase family.</text>
</comment>
<dbReference type="AlphaFoldDB" id="A0A4Q7LIS8"/>
<sequence length="221" mass="24560">MKPTSLGPRLVKRAFDLSVASIALLLLSPLLLGVAIAVRLDSPGPVFYRQQRVGRGGRIFRIHKFRTMAHAPQGGGPLLTVGEDRRITRIGRFLRHSKWDELAQLIDVWRGDMSIVGPRPEVPRYVAHYPEALRTQVLSVKPGITDDCSLDFRDESDWLARSADPERTYVDEILPIKLALQARYVADASLLTDVRIVARTAAVLLGRIAGRRKASPPTSQP</sequence>
<dbReference type="Proteomes" id="UP000293433">
    <property type="component" value="Unassembled WGS sequence"/>
</dbReference>
<dbReference type="Pfam" id="PF02397">
    <property type="entry name" value="Bac_transf"/>
    <property type="match status" value="1"/>
</dbReference>
<comment type="caution">
    <text evidence="3">The sequence shown here is derived from an EMBL/GenBank/DDBJ whole genome shotgun (WGS) entry which is preliminary data.</text>
</comment>
<dbReference type="InterPro" id="IPR003362">
    <property type="entry name" value="Bact_transf"/>
</dbReference>
<evidence type="ECO:0000256" key="1">
    <source>
        <dbReference type="ARBA" id="ARBA00006464"/>
    </source>
</evidence>
<keyword evidence="4" id="KW-1185">Reference proteome</keyword>
<evidence type="ECO:0000259" key="2">
    <source>
        <dbReference type="Pfam" id="PF02397"/>
    </source>
</evidence>
<evidence type="ECO:0000313" key="4">
    <source>
        <dbReference type="Proteomes" id="UP000293433"/>
    </source>
</evidence>
<protein>
    <submittedName>
        <fullName evidence="3">Lipopolysaccharide/colanic/teichoic acid biosynthesis glycosyltransferase</fullName>
    </submittedName>
</protein>
<name>A0A4Q7LIS8_9BURK</name>
<keyword evidence="3" id="KW-0808">Transferase</keyword>
<organism evidence="3 4">
    <name type="scientific">Sphaerotilus mobilis</name>
    <dbReference type="NCBI Taxonomy" id="47994"/>
    <lineage>
        <taxon>Bacteria</taxon>
        <taxon>Pseudomonadati</taxon>
        <taxon>Pseudomonadota</taxon>
        <taxon>Betaproteobacteria</taxon>
        <taxon>Burkholderiales</taxon>
        <taxon>Sphaerotilaceae</taxon>
        <taxon>Sphaerotilus</taxon>
    </lineage>
</organism>
<dbReference type="PANTHER" id="PTHR30576">
    <property type="entry name" value="COLANIC BIOSYNTHESIS UDP-GLUCOSE LIPID CARRIER TRANSFERASE"/>
    <property type="match status" value="1"/>
</dbReference>
<feature type="domain" description="Bacterial sugar transferase" evidence="2">
    <location>
        <begin position="12"/>
        <end position="205"/>
    </location>
</feature>
<proteinExistence type="inferred from homology"/>
<dbReference type="PANTHER" id="PTHR30576:SF20">
    <property type="entry name" value="QUINOVOSAMINEPHOSPHOTRANSFERAE-RELATED"/>
    <property type="match status" value="1"/>
</dbReference>
<dbReference type="EMBL" id="SGWV01000009">
    <property type="protein sequence ID" value="RZS54386.1"/>
    <property type="molecule type" value="Genomic_DNA"/>
</dbReference>
<dbReference type="GO" id="GO:0016780">
    <property type="term" value="F:phosphotransferase activity, for other substituted phosphate groups"/>
    <property type="evidence" value="ECO:0007669"/>
    <property type="project" value="TreeGrafter"/>
</dbReference>
<evidence type="ECO:0000313" key="3">
    <source>
        <dbReference type="EMBL" id="RZS54386.1"/>
    </source>
</evidence>
<reference evidence="3 4" key="1">
    <citation type="submission" date="2019-02" db="EMBL/GenBank/DDBJ databases">
        <title>Genomic Encyclopedia of Type Strains, Phase IV (KMG-IV): sequencing the most valuable type-strain genomes for metagenomic binning, comparative biology and taxonomic classification.</title>
        <authorList>
            <person name="Goeker M."/>
        </authorList>
    </citation>
    <scope>NUCLEOTIDE SEQUENCE [LARGE SCALE GENOMIC DNA]</scope>
    <source>
        <strain evidence="3 4">DSM 10617</strain>
    </source>
</reference>
<accession>A0A4Q7LIS8</accession>